<name>A0A0S6U981_NEOTH</name>
<reference evidence="2" key="1">
    <citation type="journal article" date="2014" name="Gene">
        <title>Genome-guided analysis of transformation efficiency and carbon dioxide assimilation by Moorella thermoacetica Y72.</title>
        <authorList>
            <person name="Tsukahara K."/>
            <person name="Kita A."/>
            <person name="Nakashimada Y."/>
            <person name="Hoshino T."/>
            <person name="Murakami K."/>
        </authorList>
    </citation>
    <scope>NUCLEOTIDE SEQUENCE [LARGE SCALE GENOMIC DNA]</scope>
    <source>
        <strain evidence="2">Y72</strain>
    </source>
</reference>
<dbReference type="Pfam" id="PF13552">
    <property type="entry name" value="DUF4127"/>
    <property type="match status" value="1"/>
</dbReference>
<gene>
    <name evidence="2" type="ORF">MTY_0905</name>
</gene>
<organism evidence="2">
    <name type="scientific">Moorella thermoacetica Y72</name>
    <dbReference type="NCBI Taxonomy" id="1325331"/>
    <lineage>
        <taxon>Bacteria</taxon>
        <taxon>Bacillati</taxon>
        <taxon>Bacillota</taxon>
        <taxon>Clostridia</taxon>
        <taxon>Neomoorellales</taxon>
        <taxon>Neomoorellaceae</taxon>
        <taxon>Neomoorella</taxon>
    </lineage>
</organism>
<dbReference type="InterPro" id="IPR025394">
    <property type="entry name" value="DUF4127"/>
</dbReference>
<dbReference type="EMBL" id="DF238840">
    <property type="protein sequence ID" value="GAF25570.1"/>
    <property type="molecule type" value="Genomic_DNA"/>
</dbReference>
<dbReference type="AlphaFoldDB" id="A0A0S6U981"/>
<evidence type="ECO:0000313" key="2">
    <source>
        <dbReference type="EMBL" id="GAF25570.1"/>
    </source>
</evidence>
<feature type="transmembrane region" description="Helical" evidence="1">
    <location>
        <begin position="33"/>
        <end position="51"/>
    </location>
</feature>
<accession>A0A0S6U981</accession>
<dbReference type="Proteomes" id="UP000063718">
    <property type="component" value="Unassembled WGS sequence"/>
</dbReference>
<evidence type="ECO:0000256" key="1">
    <source>
        <dbReference type="SAM" id="Phobius"/>
    </source>
</evidence>
<keyword evidence="1" id="KW-0812">Transmembrane</keyword>
<keyword evidence="1" id="KW-0472">Membrane</keyword>
<sequence>MLPCEAKGENFWYNGLGTERFVWMEDVMLTKRLVLVILFAAWGLLGFGGLARAQERVLYIPLDERPVNLDYVVATTADTLYVVTPPDFLLPDHKTPAPVDRLWDWAFKNARSTTGMVLATDTLIYGGLISSRNHELSREELLARVENFKRLKALNPRLKVLAFTTLMRTPATNTAVEEPAYYGTYGTAIYRLTALEDKKETQGLDARETRELAGLKASIPPEYLQDWLDRRAKNLEVTSRLLELTREGVIDYLVLGRDDATAPSQSHREYRYLLQQARDLTTDKFISFPGVDEGGLVLLTRLANLLAGEKPGVYLDYAPGPGPATVPAYEDTTVGDSVAAHIAAAGGRIVTDPRAADLVLMVNTPPDGVTREAASPANSAALRPETVAYAKKIAAYIAGGRPVALADIAFANGADNSLLAALEQAGLLPRLQAYAGLNTAGNAIGYALCQGLLARRMQPEDRQAILAVRLLDDWGYQANVRGQVDREIIRPYGVDKNNPGAYADRIFTAIREGMARFARAHLGDFKIDSLDISFPWNRAFNISVKIR</sequence>
<proteinExistence type="predicted"/>
<protein>
    <submittedName>
        <fullName evidence="2">Fucose permease</fullName>
    </submittedName>
</protein>
<keyword evidence="1" id="KW-1133">Transmembrane helix</keyword>